<accession>A0A1X1ZIN0</accession>
<feature type="region of interest" description="Disordered" evidence="1">
    <location>
        <begin position="24"/>
        <end position="62"/>
    </location>
</feature>
<evidence type="ECO:0008006" key="5">
    <source>
        <dbReference type="Google" id="ProtNLM"/>
    </source>
</evidence>
<dbReference type="InterPro" id="IPR032407">
    <property type="entry name" value="MHB"/>
</dbReference>
<feature type="chain" id="PRO_5012778302" description="Hemophore-related protein" evidence="2">
    <location>
        <begin position="29"/>
        <end position="138"/>
    </location>
</feature>
<feature type="signal peptide" evidence="2">
    <location>
        <begin position="1"/>
        <end position="28"/>
    </location>
</feature>
<evidence type="ECO:0000256" key="1">
    <source>
        <dbReference type="SAM" id="MobiDB-lite"/>
    </source>
</evidence>
<organism evidence="3 4">
    <name type="scientific">Mycolicibacter nonchromogenicus</name>
    <name type="common">Mycobacterium nonchromogenicum</name>
    <dbReference type="NCBI Taxonomy" id="1782"/>
    <lineage>
        <taxon>Bacteria</taxon>
        <taxon>Bacillati</taxon>
        <taxon>Actinomycetota</taxon>
        <taxon>Actinomycetes</taxon>
        <taxon>Mycobacteriales</taxon>
        <taxon>Mycobacteriaceae</taxon>
        <taxon>Mycolicibacter</taxon>
    </lineage>
</organism>
<comment type="caution">
    <text evidence="3">The sequence shown here is derived from an EMBL/GenBank/DDBJ whole genome shotgun (WGS) entry which is preliminary data.</text>
</comment>
<dbReference type="EMBL" id="LQPI01000030">
    <property type="protein sequence ID" value="ORW23125.1"/>
    <property type="molecule type" value="Genomic_DNA"/>
</dbReference>
<evidence type="ECO:0000313" key="3">
    <source>
        <dbReference type="EMBL" id="ORW23125.1"/>
    </source>
</evidence>
<dbReference type="GO" id="GO:0020037">
    <property type="term" value="F:heme binding"/>
    <property type="evidence" value="ECO:0007669"/>
    <property type="project" value="InterPro"/>
</dbReference>
<dbReference type="NCBIfam" id="TIGR04529">
    <property type="entry name" value="MTB_hemophore"/>
    <property type="match status" value="1"/>
</dbReference>
<protein>
    <recommendedName>
        <fullName evidence="5">Hemophore-related protein</fullName>
    </recommendedName>
</protein>
<gene>
    <name evidence="3" type="ORF">AWC18_05135</name>
</gene>
<dbReference type="AlphaFoldDB" id="A0A1X1ZIN0"/>
<evidence type="ECO:0000256" key="2">
    <source>
        <dbReference type="SAM" id="SignalP"/>
    </source>
</evidence>
<proteinExistence type="predicted"/>
<keyword evidence="4" id="KW-1185">Reference proteome</keyword>
<dbReference type="Proteomes" id="UP000193108">
    <property type="component" value="Unassembled WGS sequence"/>
</dbReference>
<evidence type="ECO:0000313" key="4">
    <source>
        <dbReference type="Proteomes" id="UP000193108"/>
    </source>
</evidence>
<name>A0A1X1ZIN0_MYCNO</name>
<sequence>MITMSWTRLAVVGGMALALAGGTGLADAAPDQPTQPGQPGQPAQPVEPGQPGQPGQWSQNPAVNTTCTYSQVVAAMNAQSPDAAAQFNAAPMAQSFLRNFLASPPPQREQMLEQAQAVPEAAQYVSLIGPIANTCNKY</sequence>
<feature type="compositionally biased region" description="Low complexity" evidence="1">
    <location>
        <begin position="24"/>
        <end position="61"/>
    </location>
</feature>
<reference evidence="3 4" key="1">
    <citation type="submission" date="2016-01" db="EMBL/GenBank/DDBJ databases">
        <title>The new phylogeny of the genus Mycobacterium.</title>
        <authorList>
            <person name="Tarcisio F."/>
            <person name="Conor M."/>
            <person name="Antonella G."/>
            <person name="Elisabetta G."/>
            <person name="Giulia F.S."/>
            <person name="Sara T."/>
            <person name="Anna F."/>
            <person name="Clotilde B."/>
            <person name="Roberto B."/>
            <person name="Veronica D.S."/>
            <person name="Fabio R."/>
            <person name="Monica P."/>
            <person name="Olivier J."/>
            <person name="Enrico T."/>
            <person name="Nicola S."/>
        </authorList>
    </citation>
    <scope>NUCLEOTIDE SEQUENCE [LARGE SCALE GENOMIC DNA]</scope>
    <source>
        <strain evidence="3 4">DSM 44164</strain>
    </source>
</reference>
<keyword evidence="2" id="KW-0732">Signal</keyword>